<evidence type="ECO:0000256" key="2">
    <source>
        <dbReference type="ARBA" id="ARBA00022723"/>
    </source>
</evidence>
<dbReference type="GO" id="GO:0005096">
    <property type="term" value="F:GTPase activator activity"/>
    <property type="evidence" value="ECO:0007669"/>
    <property type="project" value="UniProtKB-KW"/>
</dbReference>
<feature type="domain" description="F-BAR" evidence="11">
    <location>
        <begin position="300"/>
        <end position="565"/>
    </location>
</feature>
<dbReference type="InterPro" id="IPR054713">
    <property type="entry name" value="GMIP/FCHO2-like_FCH"/>
</dbReference>
<dbReference type="GO" id="GO:0051056">
    <property type="term" value="P:regulation of small GTPase mediated signal transduction"/>
    <property type="evidence" value="ECO:0007669"/>
    <property type="project" value="UniProtKB-ARBA"/>
</dbReference>
<feature type="coiled-coil region" evidence="7">
    <location>
        <begin position="405"/>
        <end position="490"/>
    </location>
</feature>
<evidence type="ECO:0000256" key="1">
    <source>
        <dbReference type="ARBA" id="ARBA00022468"/>
    </source>
</evidence>
<dbReference type="SMART" id="SM00324">
    <property type="entry name" value="RhoGAP"/>
    <property type="match status" value="1"/>
</dbReference>
<feature type="region of interest" description="Disordered" evidence="8">
    <location>
        <begin position="590"/>
        <end position="623"/>
    </location>
</feature>
<evidence type="ECO:0000259" key="11">
    <source>
        <dbReference type="PROSITE" id="PS51741"/>
    </source>
</evidence>
<dbReference type="AlphaFoldDB" id="A0A1X7UIQ2"/>
<feature type="compositionally biased region" description="Acidic residues" evidence="8">
    <location>
        <begin position="160"/>
        <end position="172"/>
    </location>
</feature>
<dbReference type="GO" id="GO:0008270">
    <property type="term" value="F:zinc ion binding"/>
    <property type="evidence" value="ECO:0007669"/>
    <property type="project" value="UniProtKB-KW"/>
</dbReference>
<dbReference type="OrthoDB" id="79452at2759"/>
<feature type="region of interest" description="Disordered" evidence="8">
    <location>
        <begin position="128"/>
        <end position="172"/>
    </location>
</feature>
<feature type="compositionally biased region" description="Acidic residues" evidence="8">
    <location>
        <begin position="132"/>
        <end position="149"/>
    </location>
</feature>
<dbReference type="PROSITE" id="PS00479">
    <property type="entry name" value="ZF_DAG_PE_1"/>
    <property type="match status" value="1"/>
</dbReference>
<keyword evidence="3" id="KW-0863">Zinc-finger</keyword>
<feature type="compositionally biased region" description="Basic and acidic residues" evidence="8">
    <location>
        <begin position="994"/>
        <end position="1004"/>
    </location>
</feature>
<dbReference type="PROSITE" id="PS51741">
    <property type="entry name" value="F_BAR"/>
    <property type="match status" value="1"/>
</dbReference>
<feature type="compositionally biased region" description="Low complexity" evidence="8">
    <location>
        <begin position="20"/>
        <end position="47"/>
    </location>
</feature>
<dbReference type="STRING" id="400682.A0A1X7UIQ2"/>
<dbReference type="eggNOG" id="KOG1453">
    <property type="taxonomic scope" value="Eukaryota"/>
</dbReference>
<evidence type="ECO:0000256" key="4">
    <source>
        <dbReference type="ARBA" id="ARBA00022833"/>
    </source>
</evidence>
<sequence length="1032" mass="116516">MNVWRVMNKRKKQEKRKHASVSSVPDSFSVPSASGSSVSSSQSSTGLHTGGITTGGATGLYHHNAPNSTVSVGFADDPLATREDVISITKDVQKFLATISQLKKAMEMMDTSSNTSESNIRILLEDKCSSAEPEDEEIDGVEEGEEEYEEKLKEDKPGDAEDPEVIEVEEEDQVGEKLRQLIEIVEVCLTSNQGMQSTELTRASLNLLKTYKSCTHNNETVSDCPVCNEAIDILVDTFTRCVSDFLTGETSDPASGFAGGSKIRPQALGLQLGKSLQLSKSHDNLARFSSSVDLTQANEPIVDTIDQALSTIENSVEVASSYLKFRQKYHREVVGYLSKRAQIEQRYYAQLGKVVRQTQAALSELHQQEECLPLYDVFRTSLDQDNRYAMNCNTTFNLQTGHKVLEYLEGKIQECEKMRKDLMHNWVKERKKLLDAKSSMKSAKAKYIFYGQELARAKNQLAADPYGKQADRRKKEVSDLETKFQDSEQNYKLSIAHCNDCQYQVHATAQKSILCAFRRIIVGFDTTLKAGLESYFQLQYNFFKTLPNPLLESIDETRDYEAGSEFLSFIEKRPHVSEELEDYHFEEFDPESEVWDSGEDPADPTLGSSQTSDGFKGPQRSLSPTEYKPLIAAALPMIRMESPTPKQSRPKSVVNIDMASLENSSSKTNLQRRNSEKGKDYHSITGSPYSSGRSVTDDVVLSKVARTHTFKRLRTPSRCRGCDTYVYFHGFECEICGLSCHRKCSSTLAIRCDTKKLPRKMNTFGVDFLEHLKATKRHIPIIVTKCINEIDERGLNTQGLYRISSAKSKMEKLCQLFEAGSERVDLSDLPPHLISSCLKLYFRQLPEPLLTFSLYQEFLSFAKEATRYLPCDLSAATNDKEMKARELLKRLRELIYRLPEQNQLTLARLMYHLHRVSSPEHVKTNCMPPSNIGIVFGPNLLQQREMIPSLELLANMSYQAKVVEIMAAHVHDIFNVSEEELKLLENESIEDEGNERFVGEEDVPHTQSKALTIDDDDNKRLSLTPFSTPPEQ</sequence>
<proteinExistence type="predicted"/>
<dbReference type="Pfam" id="PF22699">
    <property type="entry name" value="GMIP-like_FCH"/>
    <property type="match status" value="1"/>
</dbReference>
<keyword evidence="1" id="KW-0343">GTPase activation</keyword>
<dbReference type="PROSITE" id="PS50081">
    <property type="entry name" value="ZF_DAG_PE_2"/>
    <property type="match status" value="1"/>
</dbReference>
<protein>
    <recommendedName>
        <fullName evidence="13">Rho-GAP domain-containing protein</fullName>
    </recommendedName>
</protein>
<dbReference type="PANTHER" id="PTHR15228">
    <property type="entry name" value="SPERMATHECAL PHYSIOLOGY VARIANT"/>
    <property type="match status" value="1"/>
</dbReference>
<feature type="compositionally biased region" description="Polar residues" evidence="8">
    <location>
        <begin position="661"/>
        <end position="672"/>
    </location>
</feature>
<accession>A0A1X7UIQ2</accession>
<feature type="domain" description="Phorbol-ester/DAG-type" evidence="9">
    <location>
        <begin position="707"/>
        <end position="752"/>
    </location>
</feature>
<feature type="compositionally biased region" description="Polar residues" evidence="8">
    <location>
        <begin position="684"/>
        <end position="694"/>
    </location>
</feature>
<feature type="region of interest" description="Disordered" evidence="8">
    <location>
        <begin position="1"/>
        <end position="51"/>
    </location>
</feature>
<feature type="domain" description="Rho-GAP" evidence="10">
    <location>
        <begin position="766"/>
        <end position="974"/>
    </location>
</feature>
<evidence type="ECO:0000259" key="10">
    <source>
        <dbReference type="PROSITE" id="PS50238"/>
    </source>
</evidence>
<evidence type="ECO:0000259" key="9">
    <source>
        <dbReference type="PROSITE" id="PS50081"/>
    </source>
</evidence>
<dbReference type="SUPFAM" id="SSF103657">
    <property type="entry name" value="BAR/IMD domain-like"/>
    <property type="match status" value="1"/>
</dbReference>
<dbReference type="PROSITE" id="PS50238">
    <property type="entry name" value="RHOGAP"/>
    <property type="match status" value="1"/>
</dbReference>
<dbReference type="InterPro" id="IPR031160">
    <property type="entry name" value="F_BAR_dom"/>
</dbReference>
<dbReference type="GO" id="GO:0007165">
    <property type="term" value="P:signal transduction"/>
    <property type="evidence" value="ECO:0007669"/>
    <property type="project" value="InterPro"/>
</dbReference>
<name>A0A1X7UIQ2_AMPQE</name>
<dbReference type="SMART" id="SM00109">
    <property type="entry name" value="C1"/>
    <property type="match status" value="1"/>
</dbReference>
<dbReference type="InterPro" id="IPR000198">
    <property type="entry name" value="RhoGAP_dom"/>
</dbReference>
<dbReference type="OMA" id="PLACLCR"/>
<dbReference type="Gene3D" id="3.30.60.20">
    <property type="match status" value="1"/>
</dbReference>
<dbReference type="SUPFAM" id="SSF57889">
    <property type="entry name" value="Cysteine-rich domain"/>
    <property type="match status" value="1"/>
</dbReference>
<evidence type="ECO:0000256" key="6">
    <source>
        <dbReference type="PROSITE-ProRule" id="PRU01077"/>
    </source>
</evidence>
<dbReference type="InterPro" id="IPR002219">
    <property type="entry name" value="PKC_DAG/PE"/>
</dbReference>
<feature type="compositionally biased region" description="Acidic residues" evidence="8">
    <location>
        <begin position="590"/>
        <end position="602"/>
    </location>
</feature>
<keyword evidence="5 6" id="KW-0175">Coiled coil</keyword>
<dbReference type="CDD" id="cd20816">
    <property type="entry name" value="C1_GMIP-like"/>
    <property type="match status" value="1"/>
</dbReference>
<evidence type="ECO:0000256" key="3">
    <source>
        <dbReference type="ARBA" id="ARBA00022771"/>
    </source>
</evidence>
<evidence type="ECO:0000313" key="12">
    <source>
        <dbReference type="EnsemblMetazoa" id="Aqu2.1.27535_001"/>
    </source>
</evidence>
<dbReference type="Pfam" id="PF00620">
    <property type="entry name" value="RhoGAP"/>
    <property type="match status" value="1"/>
</dbReference>
<keyword evidence="4" id="KW-0862">Zinc</keyword>
<dbReference type="InterPro" id="IPR027267">
    <property type="entry name" value="AH/BAR_dom_sf"/>
</dbReference>
<feature type="region of interest" description="Disordered" evidence="8">
    <location>
        <begin position="658"/>
        <end position="694"/>
    </location>
</feature>
<dbReference type="InterPro" id="IPR051025">
    <property type="entry name" value="RhoGAP"/>
</dbReference>
<dbReference type="InterPro" id="IPR008936">
    <property type="entry name" value="Rho_GTPase_activation_prot"/>
</dbReference>
<dbReference type="Gene3D" id="1.10.555.10">
    <property type="entry name" value="Rho GTPase activation protein"/>
    <property type="match status" value="1"/>
</dbReference>
<dbReference type="InterPro" id="IPR046349">
    <property type="entry name" value="C1-like_sf"/>
</dbReference>
<dbReference type="PANTHER" id="PTHR15228:SF25">
    <property type="entry name" value="F-BAR DOMAIN-CONTAINING PROTEIN"/>
    <property type="match status" value="1"/>
</dbReference>
<keyword evidence="2" id="KW-0479">Metal-binding</keyword>
<feature type="compositionally biased region" description="Basic residues" evidence="8">
    <location>
        <begin position="7"/>
        <end position="19"/>
    </location>
</feature>
<evidence type="ECO:0000256" key="7">
    <source>
        <dbReference type="SAM" id="Coils"/>
    </source>
</evidence>
<feature type="region of interest" description="Disordered" evidence="8">
    <location>
        <begin position="990"/>
        <end position="1032"/>
    </location>
</feature>
<feature type="compositionally biased region" description="Basic and acidic residues" evidence="8">
    <location>
        <begin position="673"/>
        <end position="682"/>
    </location>
</feature>
<dbReference type="SUPFAM" id="SSF48350">
    <property type="entry name" value="GTPase activation domain, GAP"/>
    <property type="match status" value="1"/>
</dbReference>
<dbReference type="FunCoup" id="A0A1X7UIQ2">
    <property type="interactions" value="42"/>
</dbReference>
<feature type="compositionally biased region" description="Basic and acidic residues" evidence="8">
    <location>
        <begin position="150"/>
        <end position="159"/>
    </location>
</feature>
<dbReference type="EnsemblMetazoa" id="Aqu2.1.27535_001">
    <property type="protein sequence ID" value="Aqu2.1.27535_001"/>
    <property type="gene ID" value="Aqu2.1.27535"/>
</dbReference>
<dbReference type="InParanoid" id="A0A1X7UIQ2"/>
<evidence type="ECO:0000256" key="8">
    <source>
        <dbReference type="SAM" id="MobiDB-lite"/>
    </source>
</evidence>
<evidence type="ECO:0008006" key="13">
    <source>
        <dbReference type="Google" id="ProtNLM"/>
    </source>
</evidence>
<organism evidence="12">
    <name type="scientific">Amphimedon queenslandica</name>
    <name type="common">Sponge</name>
    <dbReference type="NCBI Taxonomy" id="400682"/>
    <lineage>
        <taxon>Eukaryota</taxon>
        <taxon>Metazoa</taxon>
        <taxon>Porifera</taxon>
        <taxon>Demospongiae</taxon>
        <taxon>Heteroscleromorpha</taxon>
        <taxon>Haplosclerida</taxon>
        <taxon>Niphatidae</taxon>
        <taxon>Amphimedon</taxon>
    </lineage>
</organism>
<evidence type="ECO:0000256" key="5">
    <source>
        <dbReference type="ARBA" id="ARBA00023054"/>
    </source>
</evidence>
<reference evidence="12" key="1">
    <citation type="submission" date="2017-05" db="UniProtKB">
        <authorList>
            <consortium name="EnsemblMetazoa"/>
        </authorList>
    </citation>
    <scope>IDENTIFICATION</scope>
</reference>
<dbReference type="Gene3D" id="1.20.1270.60">
    <property type="entry name" value="Arfaptin homology (AH) domain/BAR domain"/>
    <property type="match status" value="1"/>
</dbReference>